<feature type="transmembrane region" description="Helical" evidence="12">
    <location>
        <begin position="293"/>
        <end position="317"/>
    </location>
</feature>
<dbReference type="InterPro" id="IPR013783">
    <property type="entry name" value="Ig-like_fold"/>
</dbReference>
<evidence type="ECO:0000256" key="7">
    <source>
        <dbReference type="ARBA" id="ARBA00023157"/>
    </source>
</evidence>
<dbReference type="Gene3D" id="2.60.40.10">
    <property type="entry name" value="Immunoglobulins"/>
    <property type="match status" value="1"/>
</dbReference>
<proteinExistence type="predicted"/>
<dbReference type="PANTHER" id="PTHR25466">
    <property type="entry name" value="T-LYMPHOCYTE ACTIVATION ANTIGEN"/>
    <property type="match status" value="1"/>
</dbReference>
<keyword evidence="5 12" id="KW-1133">Transmembrane helix</keyword>
<dbReference type="OrthoDB" id="6121601at2759"/>
<dbReference type="GO" id="GO:0071222">
    <property type="term" value="P:cellular response to lipopolysaccharide"/>
    <property type="evidence" value="ECO:0007669"/>
    <property type="project" value="TreeGrafter"/>
</dbReference>
<keyword evidence="16" id="KW-1185">Reference proteome</keyword>
<dbReference type="InterPro" id="IPR003599">
    <property type="entry name" value="Ig_sub"/>
</dbReference>
<feature type="chain" id="PRO_5035843754" description="Ig-like domain-containing protein" evidence="13">
    <location>
        <begin position="23"/>
        <end position="366"/>
    </location>
</feature>
<evidence type="ECO:0000313" key="16">
    <source>
        <dbReference type="Proteomes" id="UP000678393"/>
    </source>
</evidence>
<keyword evidence="9" id="KW-0325">Glycoprotein</keyword>
<keyword evidence="4 13" id="KW-0732">Signal</keyword>
<dbReference type="SUPFAM" id="SSF48726">
    <property type="entry name" value="Immunoglobulin"/>
    <property type="match status" value="1"/>
</dbReference>
<reference evidence="15" key="1">
    <citation type="submission" date="2021-04" db="EMBL/GenBank/DDBJ databases">
        <authorList>
            <consortium name="Molecular Ecology Group"/>
        </authorList>
    </citation>
    <scope>NUCLEOTIDE SEQUENCE</scope>
</reference>
<sequence length="366" mass="39697">MRMSPSALSFLLICTFMATVRSQQSIVSTNTISTGAKFTVTCDANKATGAAPQGVVGVQQLTIYRNLTSTNTYSNIAQYRAGIPPGVSPNVTNNPTGRNWTFTFSGAGNGANNQGTMRIVWDVNDVSCNDAGIYRCQIDYFLANAPSVTVFAADQNVTATTGLSNFDIKADPYQNDFAVDDNVTFTCSAIGPATGVTFKWEFWVKDQFDMDQPLTMPANSETMDKPPVPQTGNTGCAQYKWESMLRIQVPAGNDQQAYKCIVTYLQQQESGNWTIGVKHEAERVVSGGTDPDVGMIVGIIIGCLVAIAIVVGIIVFLRYRKRSQENRSGNKDEIDAANEANLHAPPPVFYPSSKQSKGSKDEKDTK</sequence>
<evidence type="ECO:0000256" key="10">
    <source>
        <dbReference type="ARBA" id="ARBA00023319"/>
    </source>
</evidence>
<evidence type="ECO:0000259" key="14">
    <source>
        <dbReference type="PROSITE" id="PS50835"/>
    </source>
</evidence>
<evidence type="ECO:0000256" key="2">
    <source>
        <dbReference type="ARBA" id="ARBA00022475"/>
    </source>
</evidence>
<evidence type="ECO:0000256" key="1">
    <source>
        <dbReference type="ARBA" id="ARBA00004251"/>
    </source>
</evidence>
<dbReference type="SMART" id="SM00409">
    <property type="entry name" value="IG"/>
    <property type="match status" value="2"/>
</dbReference>
<keyword evidence="3 12" id="KW-0812">Transmembrane</keyword>
<keyword evidence="10" id="KW-0393">Immunoglobulin domain</keyword>
<organism evidence="15 16">
    <name type="scientific">Candidula unifasciata</name>
    <dbReference type="NCBI Taxonomy" id="100452"/>
    <lineage>
        <taxon>Eukaryota</taxon>
        <taxon>Metazoa</taxon>
        <taxon>Spiralia</taxon>
        <taxon>Lophotrochozoa</taxon>
        <taxon>Mollusca</taxon>
        <taxon>Gastropoda</taxon>
        <taxon>Heterobranchia</taxon>
        <taxon>Euthyneura</taxon>
        <taxon>Panpulmonata</taxon>
        <taxon>Eupulmonata</taxon>
        <taxon>Stylommatophora</taxon>
        <taxon>Helicina</taxon>
        <taxon>Helicoidea</taxon>
        <taxon>Geomitridae</taxon>
        <taxon>Candidula</taxon>
    </lineage>
</organism>
<evidence type="ECO:0000256" key="11">
    <source>
        <dbReference type="SAM" id="MobiDB-lite"/>
    </source>
</evidence>
<gene>
    <name evidence="15" type="ORF">CUNI_LOCUS1600</name>
</gene>
<feature type="region of interest" description="Disordered" evidence="11">
    <location>
        <begin position="326"/>
        <end position="366"/>
    </location>
</feature>
<dbReference type="InterPro" id="IPR051713">
    <property type="entry name" value="T-cell_Activation_Regulation"/>
</dbReference>
<dbReference type="GO" id="GO:0007166">
    <property type="term" value="P:cell surface receptor signaling pathway"/>
    <property type="evidence" value="ECO:0007669"/>
    <property type="project" value="TreeGrafter"/>
</dbReference>
<keyword evidence="7" id="KW-1015">Disulfide bond</keyword>
<evidence type="ECO:0000313" key="15">
    <source>
        <dbReference type="EMBL" id="CAG5116042.1"/>
    </source>
</evidence>
<accession>A0A8S3YL09</accession>
<feature type="domain" description="Ig-like" evidence="14">
    <location>
        <begin position="146"/>
        <end position="276"/>
    </location>
</feature>
<dbReference type="PANTHER" id="PTHR25466:SF9">
    <property type="entry name" value="FIBRONECTIN TYPE-III DOMAIN-CONTAINING PROTEIN"/>
    <property type="match status" value="1"/>
</dbReference>
<evidence type="ECO:0000256" key="5">
    <source>
        <dbReference type="ARBA" id="ARBA00022989"/>
    </source>
</evidence>
<dbReference type="InterPro" id="IPR007110">
    <property type="entry name" value="Ig-like_dom"/>
</dbReference>
<keyword evidence="2" id="KW-1003">Cell membrane</keyword>
<dbReference type="GO" id="GO:0009897">
    <property type="term" value="C:external side of plasma membrane"/>
    <property type="evidence" value="ECO:0007669"/>
    <property type="project" value="TreeGrafter"/>
</dbReference>
<name>A0A8S3YL09_9EUPU</name>
<comment type="subcellular location">
    <subcellularLocation>
        <location evidence="1">Cell membrane</location>
        <topology evidence="1">Single-pass type I membrane protein</topology>
    </subcellularLocation>
</comment>
<dbReference type="EMBL" id="CAJHNH020000202">
    <property type="protein sequence ID" value="CAG5116042.1"/>
    <property type="molecule type" value="Genomic_DNA"/>
</dbReference>
<feature type="signal peptide" evidence="13">
    <location>
        <begin position="1"/>
        <end position="22"/>
    </location>
</feature>
<dbReference type="PROSITE" id="PS50835">
    <property type="entry name" value="IG_LIKE"/>
    <property type="match status" value="1"/>
</dbReference>
<dbReference type="Proteomes" id="UP000678393">
    <property type="component" value="Unassembled WGS sequence"/>
</dbReference>
<evidence type="ECO:0000256" key="6">
    <source>
        <dbReference type="ARBA" id="ARBA00023136"/>
    </source>
</evidence>
<keyword evidence="6 12" id="KW-0472">Membrane</keyword>
<evidence type="ECO:0000256" key="9">
    <source>
        <dbReference type="ARBA" id="ARBA00023180"/>
    </source>
</evidence>
<evidence type="ECO:0000256" key="13">
    <source>
        <dbReference type="SAM" id="SignalP"/>
    </source>
</evidence>
<evidence type="ECO:0000256" key="4">
    <source>
        <dbReference type="ARBA" id="ARBA00022729"/>
    </source>
</evidence>
<dbReference type="GO" id="GO:0006955">
    <property type="term" value="P:immune response"/>
    <property type="evidence" value="ECO:0007669"/>
    <property type="project" value="TreeGrafter"/>
</dbReference>
<keyword evidence="8" id="KW-0675">Receptor</keyword>
<dbReference type="InterPro" id="IPR036179">
    <property type="entry name" value="Ig-like_dom_sf"/>
</dbReference>
<evidence type="ECO:0000256" key="3">
    <source>
        <dbReference type="ARBA" id="ARBA00022692"/>
    </source>
</evidence>
<evidence type="ECO:0000256" key="8">
    <source>
        <dbReference type="ARBA" id="ARBA00023170"/>
    </source>
</evidence>
<protein>
    <recommendedName>
        <fullName evidence="14">Ig-like domain-containing protein</fullName>
    </recommendedName>
</protein>
<feature type="non-terminal residue" evidence="15">
    <location>
        <position position="1"/>
    </location>
</feature>
<comment type="caution">
    <text evidence="15">The sequence shown here is derived from an EMBL/GenBank/DDBJ whole genome shotgun (WGS) entry which is preliminary data.</text>
</comment>
<dbReference type="AlphaFoldDB" id="A0A8S3YL09"/>
<evidence type="ECO:0000256" key="12">
    <source>
        <dbReference type="SAM" id="Phobius"/>
    </source>
</evidence>